<organism evidence="2">
    <name type="scientific">Rhizophora mucronata</name>
    <name type="common">Asiatic mangrove</name>
    <dbReference type="NCBI Taxonomy" id="61149"/>
    <lineage>
        <taxon>Eukaryota</taxon>
        <taxon>Viridiplantae</taxon>
        <taxon>Streptophyta</taxon>
        <taxon>Embryophyta</taxon>
        <taxon>Tracheophyta</taxon>
        <taxon>Spermatophyta</taxon>
        <taxon>Magnoliopsida</taxon>
        <taxon>eudicotyledons</taxon>
        <taxon>Gunneridae</taxon>
        <taxon>Pentapetalae</taxon>
        <taxon>rosids</taxon>
        <taxon>fabids</taxon>
        <taxon>Malpighiales</taxon>
        <taxon>Rhizophoraceae</taxon>
        <taxon>Rhizophora</taxon>
    </lineage>
</organism>
<name>A0A2P2K914_RHIMU</name>
<dbReference type="AlphaFoldDB" id="A0A2P2K914"/>
<evidence type="ECO:0000256" key="1">
    <source>
        <dbReference type="SAM" id="MobiDB-lite"/>
    </source>
</evidence>
<reference evidence="2" key="1">
    <citation type="submission" date="2018-02" db="EMBL/GenBank/DDBJ databases">
        <title>Rhizophora mucronata_Transcriptome.</title>
        <authorList>
            <person name="Meera S.P."/>
            <person name="Sreeshan A."/>
            <person name="Augustine A."/>
        </authorList>
    </citation>
    <scope>NUCLEOTIDE SEQUENCE</scope>
    <source>
        <tissue evidence="2">Leaf</tissue>
    </source>
</reference>
<evidence type="ECO:0000313" key="2">
    <source>
        <dbReference type="EMBL" id="MBX02173.1"/>
    </source>
</evidence>
<dbReference type="EMBL" id="GGEC01021689">
    <property type="protein sequence ID" value="MBX02173.1"/>
    <property type="molecule type" value="Transcribed_RNA"/>
</dbReference>
<feature type="compositionally biased region" description="Low complexity" evidence="1">
    <location>
        <begin position="11"/>
        <end position="25"/>
    </location>
</feature>
<feature type="region of interest" description="Disordered" evidence="1">
    <location>
        <begin position="1"/>
        <end position="25"/>
    </location>
</feature>
<protein>
    <submittedName>
        <fullName evidence="2">Uncharacterized protein</fullName>
    </submittedName>
</protein>
<sequence length="67" mass="7039">MAAELTGGAASTSGTLKRSSSLSSGNCRFATSSLRAYTHTHTHTHARAHARTQRICVYCASENGDLA</sequence>
<accession>A0A2P2K914</accession>
<proteinExistence type="predicted"/>